<gene>
    <name evidence="3" type="ORF">JM658_04080</name>
</gene>
<dbReference type="InterPro" id="IPR052956">
    <property type="entry name" value="Mesenchyme-surface_protein"/>
</dbReference>
<evidence type="ECO:0000256" key="1">
    <source>
        <dbReference type="SAM" id="SignalP"/>
    </source>
</evidence>
<name>A0ABS9J0R6_9FLAO</name>
<feature type="domain" description="Choice-of-anchor I" evidence="2">
    <location>
        <begin position="37"/>
        <end position="504"/>
    </location>
</feature>
<dbReference type="RefSeq" id="WP_236957954.1">
    <property type="nucleotide sequence ID" value="NZ_JAETXX010000001.1"/>
</dbReference>
<accession>A0ABS9J0R6</accession>
<dbReference type="SUPFAM" id="SSF50974">
    <property type="entry name" value="Nitrous oxide reductase, N-terminal domain"/>
    <property type="match status" value="1"/>
</dbReference>
<feature type="signal peptide" evidence="1">
    <location>
        <begin position="1"/>
        <end position="17"/>
    </location>
</feature>
<dbReference type="PANTHER" id="PTHR46928:SF1">
    <property type="entry name" value="MESENCHYME-SPECIFIC CELL SURFACE GLYCOPROTEIN"/>
    <property type="match status" value="1"/>
</dbReference>
<dbReference type="PANTHER" id="PTHR46928">
    <property type="entry name" value="MESENCHYME-SPECIFIC CELL SURFACE GLYCOPROTEIN"/>
    <property type="match status" value="1"/>
</dbReference>
<sequence>MKLKHIPAIAIMAIAFASCTNDDDSATTEVPEVVNVNFQHISTLNPGGATEISAFDPVTKKLFTINPDANQVMVFDLSDPSAPIQNTAIDVSANGTPNSVSVNNKLLAVAVEASNKQQNGHVLVYNTEDETLVNNFTVGALPDMVLFSPDGKYLVTADEGEPSSDYLTDPKGSVSIIEVTSGNVMTLTFDDFSAQESTLKDGGFRVFGPGATLAQDIEPEYVAISEDSKTAWITLQENNGIAKVNLETKKIEAIYPLGFKDHMLAQNMLDTSNKDDETVLKNWPVYGVFMPDAIKYAKVDGLDYIITANEGDSRDYDGFSEEERVKDLELDPIAFPDAASLQEDENLGRLKITTTLGDTDNDGDYDELYSYGARSFSIWSGDGVLVYDSGSDISEKVLAYTPGSFNADEGEVDGRSDDKGAEPEAVETVLIGERTILFVGLERNSQIMVYDISNPSAPEFIQFLEQSGDMAPEGVLAISADDSPSEKELLVVTNEGSGTISIYENE</sequence>
<keyword evidence="4" id="KW-1185">Reference proteome</keyword>
<dbReference type="Pfam" id="PF22494">
    <property type="entry name" value="choice_anch_I"/>
    <property type="match status" value="1"/>
</dbReference>
<evidence type="ECO:0000313" key="4">
    <source>
        <dbReference type="Proteomes" id="UP000829517"/>
    </source>
</evidence>
<dbReference type="NCBIfam" id="NF038117">
    <property type="entry name" value="choice_anch_I"/>
    <property type="match status" value="1"/>
</dbReference>
<protein>
    <submittedName>
        <fullName evidence="3">Choice-of-anchor I family protein</fullName>
    </submittedName>
</protein>
<comment type="caution">
    <text evidence="3">The sequence shown here is derived from an EMBL/GenBank/DDBJ whole genome shotgun (WGS) entry which is preliminary data.</text>
</comment>
<feature type="chain" id="PRO_5045994775" evidence="1">
    <location>
        <begin position="18"/>
        <end position="506"/>
    </location>
</feature>
<reference evidence="3 4" key="1">
    <citation type="submission" date="2021-01" db="EMBL/GenBank/DDBJ databases">
        <title>Genome sequencing of Joostella atrarenae M1-2 (= KCTC 23194).</title>
        <authorList>
            <person name="Zakaria M.R."/>
            <person name="Lam M.Q."/>
            <person name="Chong C.S."/>
        </authorList>
    </citation>
    <scope>NUCLEOTIDE SEQUENCE [LARGE SCALE GENOMIC DNA]</scope>
    <source>
        <strain evidence="3 4">M1-2</strain>
    </source>
</reference>
<dbReference type="Proteomes" id="UP000829517">
    <property type="component" value="Unassembled WGS sequence"/>
</dbReference>
<dbReference type="InterPro" id="IPR015943">
    <property type="entry name" value="WD40/YVTN_repeat-like_dom_sf"/>
</dbReference>
<dbReference type="Gene3D" id="2.130.10.10">
    <property type="entry name" value="YVTN repeat-like/Quinoprotein amine dehydrogenase"/>
    <property type="match status" value="1"/>
</dbReference>
<dbReference type="InterPro" id="IPR011045">
    <property type="entry name" value="N2O_reductase_N"/>
</dbReference>
<organism evidence="3 4">
    <name type="scientific">Joostella atrarenae</name>
    <dbReference type="NCBI Taxonomy" id="679257"/>
    <lineage>
        <taxon>Bacteria</taxon>
        <taxon>Pseudomonadati</taxon>
        <taxon>Bacteroidota</taxon>
        <taxon>Flavobacteriia</taxon>
        <taxon>Flavobacteriales</taxon>
        <taxon>Flavobacteriaceae</taxon>
        <taxon>Joostella</taxon>
    </lineage>
</organism>
<proteinExistence type="predicted"/>
<evidence type="ECO:0000313" key="3">
    <source>
        <dbReference type="EMBL" id="MCF8713997.1"/>
    </source>
</evidence>
<keyword evidence="1" id="KW-0732">Signal</keyword>
<evidence type="ECO:0000259" key="2">
    <source>
        <dbReference type="Pfam" id="PF22494"/>
    </source>
</evidence>
<dbReference type="InterPro" id="IPR055188">
    <property type="entry name" value="Choice_anch_I"/>
</dbReference>
<dbReference type="PROSITE" id="PS51257">
    <property type="entry name" value="PROKAR_LIPOPROTEIN"/>
    <property type="match status" value="1"/>
</dbReference>
<dbReference type="EMBL" id="JAETXX010000001">
    <property type="protein sequence ID" value="MCF8713997.1"/>
    <property type="molecule type" value="Genomic_DNA"/>
</dbReference>